<protein>
    <recommendedName>
        <fullName evidence="4">DUF2812 domain-containing protein</fullName>
    </recommendedName>
</protein>
<evidence type="ECO:0008006" key="4">
    <source>
        <dbReference type="Google" id="ProtNLM"/>
    </source>
</evidence>
<proteinExistence type="predicted"/>
<gene>
    <name evidence="2" type="ORF">B5G26_10630</name>
</gene>
<keyword evidence="1" id="KW-0472">Membrane</keyword>
<dbReference type="EMBL" id="NFHM01000016">
    <property type="protein sequence ID" value="OUN41689.1"/>
    <property type="molecule type" value="Genomic_DNA"/>
</dbReference>
<evidence type="ECO:0000256" key="1">
    <source>
        <dbReference type="SAM" id="Phobius"/>
    </source>
</evidence>
<dbReference type="InterPro" id="IPR021359">
    <property type="entry name" value="DUF2812"/>
</dbReference>
<evidence type="ECO:0000313" key="3">
    <source>
        <dbReference type="Proteomes" id="UP000195455"/>
    </source>
</evidence>
<feature type="transmembrane region" description="Helical" evidence="1">
    <location>
        <begin position="210"/>
        <end position="231"/>
    </location>
</feature>
<comment type="caution">
    <text evidence="2">The sequence shown here is derived from an EMBL/GenBank/DDBJ whole genome shotgun (WGS) entry which is preliminary data.</text>
</comment>
<feature type="transmembrane region" description="Helical" evidence="1">
    <location>
        <begin position="169"/>
        <end position="189"/>
    </location>
</feature>
<name>A0A1Y3U5J9_9FIRM</name>
<feature type="transmembrane region" description="Helical" evidence="1">
    <location>
        <begin position="138"/>
        <end position="157"/>
    </location>
</feature>
<accession>A0A1Y3U5J9</accession>
<organism evidence="2 3">
    <name type="scientific">Anaerotignum lactatifermentans</name>
    <dbReference type="NCBI Taxonomy" id="160404"/>
    <lineage>
        <taxon>Bacteria</taxon>
        <taxon>Bacillati</taxon>
        <taxon>Bacillota</taxon>
        <taxon>Clostridia</taxon>
        <taxon>Lachnospirales</taxon>
        <taxon>Anaerotignaceae</taxon>
        <taxon>Anaerotignum</taxon>
    </lineage>
</organism>
<dbReference type="Pfam" id="PF11193">
    <property type="entry name" value="DUF2812"/>
    <property type="match status" value="1"/>
</dbReference>
<keyword evidence="1" id="KW-0812">Transmembrane</keyword>
<keyword evidence="1" id="KW-1133">Transmembrane helix</keyword>
<reference evidence="3" key="1">
    <citation type="submission" date="2017-04" db="EMBL/GenBank/DDBJ databases">
        <title>Function of individual gut microbiota members based on whole genome sequencing of pure cultures obtained from chicken caecum.</title>
        <authorList>
            <person name="Medvecky M."/>
            <person name="Cejkova D."/>
            <person name="Polansky O."/>
            <person name="Karasova D."/>
            <person name="Kubasova T."/>
            <person name="Cizek A."/>
            <person name="Rychlik I."/>
        </authorList>
    </citation>
    <scope>NUCLEOTIDE SEQUENCE [LARGE SCALE GENOMIC DNA]</scope>
    <source>
        <strain evidence="3">An75</strain>
    </source>
</reference>
<sequence length="389" mass="44937">MRRRRHTQRYKQKEGLSMKHRLYLPTFLPVSFPDAMETFLEDMAKKGWFLKKVGYFLSFCQFEKGTPAPVRYRLEPIPDTVRTPSAEMVQFYEEFGWKYLTPFSHFFFIFVAENPDTPEIHCDPLVQAKGYKRMCRNFSVFGLAALVLLAIFLGIPLYHPSFLLERPRFSAFALVTLLAFAVLILWSVLRLWKIYRNLSQGNPLSHHKGYLNILSLQTIVLALFVLFLLPFSDKLVEWDENDQITQSLTAVEDPLPYVPLAEMGISPDWVQTPYDPITMGNENSDSNYVRSRTNFLAPTTFHISQTAYHTDPNLPAVATSMTSYYGEMSNSFLAKSSAWIWQISMQVPPAYQATKWKRNPFPCLVFRKPIMAISLAMRSFFCCGRKTGC</sequence>
<evidence type="ECO:0000313" key="2">
    <source>
        <dbReference type="EMBL" id="OUN41689.1"/>
    </source>
</evidence>
<dbReference type="AlphaFoldDB" id="A0A1Y3U5J9"/>
<dbReference type="Proteomes" id="UP000195455">
    <property type="component" value="Unassembled WGS sequence"/>
</dbReference>